<gene>
    <name evidence="1" type="ORF">PoB_006151400</name>
</gene>
<keyword evidence="2" id="KW-1185">Reference proteome</keyword>
<accession>A0AAV4CT07</accession>
<proteinExistence type="predicted"/>
<evidence type="ECO:0000313" key="1">
    <source>
        <dbReference type="EMBL" id="GFO35009.1"/>
    </source>
</evidence>
<dbReference type="AlphaFoldDB" id="A0AAV4CT07"/>
<name>A0AAV4CT07_9GAST</name>
<protein>
    <submittedName>
        <fullName evidence="1">Uncharacterized protein</fullName>
    </submittedName>
</protein>
<dbReference type="EMBL" id="BLXT01006951">
    <property type="protein sequence ID" value="GFO35009.1"/>
    <property type="molecule type" value="Genomic_DNA"/>
</dbReference>
<dbReference type="Proteomes" id="UP000735302">
    <property type="component" value="Unassembled WGS sequence"/>
</dbReference>
<reference evidence="1 2" key="1">
    <citation type="journal article" date="2021" name="Elife">
        <title>Chloroplast acquisition without the gene transfer in kleptoplastic sea slugs, Plakobranchus ocellatus.</title>
        <authorList>
            <person name="Maeda T."/>
            <person name="Takahashi S."/>
            <person name="Yoshida T."/>
            <person name="Shimamura S."/>
            <person name="Takaki Y."/>
            <person name="Nagai Y."/>
            <person name="Toyoda A."/>
            <person name="Suzuki Y."/>
            <person name="Arimoto A."/>
            <person name="Ishii H."/>
            <person name="Satoh N."/>
            <person name="Nishiyama T."/>
            <person name="Hasebe M."/>
            <person name="Maruyama T."/>
            <person name="Minagawa J."/>
            <person name="Obokata J."/>
            <person name="Shigenobu S."/>
        </authorList>
    </citation>
    <scope>NUCLEOTIDE SEQUENCE [LARGE SCALE GENOMIC DNA]</scope>
</reference>
<comment type="caution">
    <text evidence="1">The sequence shown here is derived from an EMBL/GenBank/DDBJ whole genome shotgun (WGS) entry which is preliminary data.</text>
</comment>
<organism evidence="1 2">
    <name type="scientific">Plakobranchus ocellatus</name>
    <dbReference type="NCBI Taxonomy" id="259542"/>
    <lineage>
        <taxon>Eukaryota</taxon>
        <taxon>Metazoa</taxon>
        <taxon>Spiralia</taxon>
        <taxon>Lophotrochozoa</taxon>
        <taxon>Mollusca</taxon>
        <taxon>Gastropoda</taxon>
        <taxon>Heterobranchia</taxon>
        <taxon>Euthyneura</taxon>
        <taxon>Panpulmonata</taxon>
        <taxon>Sacoglossa</taxon>
        <taxon>Placobranchoidea</taxon>
        <taxon>Plakobranchidae</taxon>
        <taxon>Plakobranchus</taxon>
    </lineage>
</organism>
<sequence length="80" mass="9239">MSILKTTPDITHTYISGRVKFESHTKRESIYNLQALITLTPFSIMYWCELVGRKLLVLRALTNGEVPTEEYQYRSAEDGI</sequence>
<evidence type="ECO:0000313" key="2">
    <source>
        <dbReference type="Proteomes" id="UP000735302"/>
    </source>
</evidence>